<dbReference type="eggNOG" id="COG4191">
    <property type="taxonomic scope" value="Bacteria"/>
</dbReference>
<dbReference type="PRINTS" id="PR00344">
    <property type="entry name" value="BCTRLSENSOR"/>
</dbReference>
<evidence type="ECO:0000313" key="8">
    <source>
        <dbReference type="EMBL" id="AMW04043.1"/>
    </source>
</evidence>
<dbReference type="PROSITE" id="PS50110">
    <property type="entry name" value="RESPONSE_REGULATORY"/>
    <property type="match status" value="1"/>
</dbReference>
<dbReference type="SUPFAM" id="SSF52172">
    <property type="entry name" value="CheY-like"/>
    <property type="match status" value="1"/>
</dbReference>
<feature type="coiled-coil region" evidence="4">
    <location>
        <begin position="256"/>
        <end position="290"/>
    </location>
</feature>
<dbReference type="SMART" id="SM00086">
    <property type="entry name" value="PAC"/>
    <property type="match status" value="1"/>
</dbReference>
<evidence type="ECO:0000256" key="3">
    <source>
        <dbReference type="PROSITE-ProRule" id="PRU00169"/>
    </source>
</evidence>
<dbReference type="InterPro" id="IPR036890">
    <property type="entry name" value="HATPase_C_sf"/>
</dbReference>
<dbReference type="InterPro" id="IPR004358">
    <property type="entry name" value="Sig_transdc_His_kin-like_C"/>
</dbReference>
<dbReference type="KEGG" id="gph:GEMMAAP_02705"/>
<dbReference type="PANTHER" id="PTHR43065:SF42">
    <property type="entry name" value="TWO-COMPONENT SENSOR PPRA"/>
    <property type="match status" value="1"/>
</dbReference>
<sequence length="673" mass="74017">MTQPLSSADLMQDGSERERARLGALLESLPSAAALFRHDGYAITVNTRGRAMFVVDPLAPIVAQHANVMLQPFGPAAQEAIRFASNGRPTETMLVPFGRDGRMADMRVLVFDHDLLLVSAVDVTAREQERVHATRAERELRALFDLTPSSVRVVDVTGRLQQVNDNASREHEDRQPVTVRELWEMDAPHDVVHHRPLSFLDTPAMRALAGQTVRRQLLEVRRQGGRRVVESYAAPMHGEDGRIVGVLLLDRDVTDRERLEKILHDQEGEQRALRAQVSQDERELERLVEERSRALLASQEEQVRERRLSAVGQLAAGVMHDVNNALNPIMAAAYLLRHHAESPEAVRDYADRIRKAAEIGAATASRVGRFIRQEPVHPGGDVEVDLSLLAEEVLDLTEPMRLQRSSESREVRIVRMFTEGAITRGLPGEIREALLNLVQNAIDAMPDGGTLTVRTSVEGSDACMAVRDTGVGMTADVRERAFEPFFTTKGAKGSGLGLAEVYGIARRHRGTATISSVPGRGTEVMVRFPLQKAAAPEVAAPEEILPTRPNRILVVEDHDDGREFLRRILQGDGHTVVAVASCADARQALASYSSQPIDLMLTDVGLPDGNGWELVKFVKSHYPTIRVGVITGWEPSVGPEEADGAEFVLRKPLRAPELKAHIAGTHAPASPTE</sequence>
<dbReference type="InterPro" id="IPR036097">
    <property type="entry name" value="HisK_dim/P_sf"/>
</dbReference>
<dbReference type="InterPro" id="IPR035965">
    <property type="entry name" value="PAS-like_dom_sf"/>
</dbReference>
<dbReference type="Pfam" id="PF00072">
    <property type="entry name" value="Response_reg"/>
    <property type="match status" value="1"/>
</dbReference>
<reference evidence="8 9" key="2">
    <citation type="journal article" date="2016" name="Environ. Microbiol. Rep.">
        <title>Metagenomic evidence for the presence of phototrophic Gemmatimonadetes bacteria in diverse environments.</title>
        <authorList>
            <person name="Zeng Y."/>
            <person name="Baumbach J."/>
            <person name="Barbosa E.G."/>
            <person name="Azevedo V."/>
            <person name="Zhang C."/>
            <person name="Koblizek M."/>
        </authorList>
    </citation>
    <scope>NUCLEOTIDE SEQUENCE [LARGE SCALE GENOMIC DNA]</scope>
    <source>
        <strain evidence="8 9">AP64</strain>
    </source>
</reference>
<dbReference type="PROSITE" id="PS50109">
    <property type="entry name" value="HIS_KIN"/>
    <property type="match status" value="1"/>
</dbReference>
<dbReference type="InterPro" id="IPR000700">
    <property type="entry name" value="PAS-assoc_C"/>
</dbReference>
<dbReference type="InterPro" id="IPR005467">
    <property type="entry name" value="His_kinase_dom"/>
</dbReference>
<keyword evidence="9" id="KW-1185">Reference proteome</keyword>
<evidence type="ECO:0000259" key="7">
    <source>
        <dbReference type="PROSITE" id="PS50113"/>
    </source>
</evidence>
<reference evidence="8 9" key="1">
    <citation type="journal article" date="2014" name="Proc. Natl. Acad. Sci. U.S.A.">
        <title>Functional type 2 photosynthetic reaction centers found in the rare bacterial phylum Gemmatimonadetes.</title>
        <authorList>
            <person name="Zeng Y."/>
            <person name="Feng F."/>
            <person name="Medova H."/>
            <person name="Dean J."/>
            <person name="Koblizek M."/>
        </authorList>
    </citation>
    <scope>NUCLEOTIDE SEQUENCE [LARGE SCALE GENOMIC DNA]</scope>
    <source>
        <strain evidence="8 9">AP64</strain>
    </source>
</reference>
<dbReference type="Gene3D" id="3.30.565.10">
    <property type="entry name" value="Histidine kinase-like ATPase, C-terminal domain"/>
    <property type="match status" value="1"/>
</dbReference>
<dbReference type="Gene3D" id="1.10.287.130">
    <property type="match status" value="1"/>
</dbReference>
<dbReference type="Gene3D" id="3.30.450.20">
    <property type="entry name" value="PAS domain"/>
    <property type="match status" value="1"/>
</dbReference>
<organism evidence="8 9">
    <name type="scientific">Gemmatimonas phototrophica</name>
    <dbReference type="NCBI Taxonomy" id="1379270"/>
    <lineage>
        <taxon>Bacteria</taxon>
        <taxon>Pseudomonadati</taxon>
        <taxon>Gemmatimonadota</taxon>
        <taxon>Gemmatimonadia</taxon>
        <taxon>Gemmatimonadales</taxon>
        <taxon>Gemmatimonadaceae</taxon>
        <taxon>Gemmatimonas</taxon>
    </lineage>
</organism>
<dbReference type="EMBL" id="CP011454">
    <property type="protein sequence ID" value="AMW04043.1"/>
    <property type="molecule type" value="Genomic_DNA"/>
</dbReference>
<dbReference type="GO" id="GO:0000155">
    <property type="term" value="F:phosphorelay sensor kinase activity"/>
    <property type="evidence" value="ECO:0007669"/>
    <property type="project" value="InterPro"/>
</dbReference>
<feature type="modified residue" description="4-aspartylphosphate" evidence="3">
    <location>
        <position position="603"/>
    </location>
</feature>
<name>A0A143BHH2_9BACT</name>
<dbReference type="InterPro" id="IPR001610">
    <property type="entry name" value="PAC"/>
</dbReference>
<dbReference type="Proteomes" id="UP000076404">
    <property type="component" value="Chromosome"/>
</dbReference>
<dbReference type="STRING" id="1379270.GEMMAAP_02705"/>
<dbReference type="CDD" id="cd00156">
    <property type="entry name" value="REC"/>
    <property type="match status" value="1"/>
</dbReference>
<evidence type="ECO:0000259" key="5">
    <source>
        <dbReference type="PROSITE" id="PS50109"/>
    </source>
</evidence>
<feature type="domain" description="Histidine kinase" evidence="5">
    <location>
        <begin position="317"/>
        <end position="532"/>
    </location>
</feature>
<feature type="domain" description="Response regulatory" evidence="6">
    <location>
        <begin position="551"/>
        <end position="666"/>
    </location>
</feature>
<evidence type="ECO:0000256" key="2">
    <source>
        <dbReference type="ARBA" id="ARBA00012438"/>
    </source>
</evidence>
<comment type="catalytic activity">
    <reaction evidence="1">
        <text>ATP + protein L-histidine = ADP + protein N-phospho-L-histidine.</text>
        <dbReference type="EC" id="2.7.13.3"/>
    </reaction>
</comment>
<dbReference type="EC" id="2.7.13.3" evidence="2"/>
<dbReference type="Pfam" id="PF02518">
    <property type="entry name" value="HATPase_c"/>
    <property type="match status" value="1"/>
</dbReference>
<dbReference type="AlphaFoldDB" id="A0A143BHH2"/>
<dbReference type="InterPro" id="IPR000014">
    <property type="entry name" value="PAS"/>
</dbReference>
<keyword evidence="4" id="KW-0175">Coiled coil</keyword>
<dbReference type="InterPro" id="IPR001789">
    <property type="entry name" value="Sig_transdc_resp-reg_receiver"/>
</dbReference>
<dbReference type="SUPFAM" id="SSF47384">
    <property type="entry name" value="Homodimeric domain of signal transducing histidine kinase"/>
    <property type="match status" value="1"/>
</dbReference>
<keyword evidence="3" id="KW-0597">Phosphoprotein</keyword>
<dbReference type="Pfam" id="PF08448">
    <property type="entry name" value="PAS_4"/>
    <property type="match status" value="1"/>
</dbReference>
<evidence type="ECO:0000256" key="1">
    <source>
        <dbReference type="ARBA" id="ARBA00000085"/>
    </source>
</evidence>
<dbReference type="NCBIfam" id="TIGR00229">
    <property type="entry name" value="sensory_box"/>
    <property type="match status" value="1"/>
</dbReference>
<dbReference type="PANTHER" id="PTHR43065">
    <property type="entry name" value="SENSOR HISTIDINE KINASE"/>
    <property type="match status" value="1"/>
</dbReference>
<dbReference type="PROSITE" id="PS50113">
    <property type="entry name" value="PAC"/>
    <property type="match status" value="1"/>
</dbReference>
<proteinExistence type="predicted"/>
<dbReference type="Gene3D" id="3.40.50.2300">
    <property type="match status" value="1"/>
</dbReference>
<dbReference type="InterPro" id="IPR011006">
    <property type="entry name" value="CheY-like_superfamily"/>
</dbReference>
<dbReference type="SMART" id="SM00387">
    <property type="entry name" value="HATPase_c"/>
    <property type="match status" value="1"/>
</dbReference>
<protein>
    <recommendedName>
        <fullName evidence="2">histidine kinase</fullName>
        <ecNumber evidence="2">2.7.13.3</ecNumber>
    </recommendedName>
</protein>
<dbReference type="SUPFAM" id="SSF55874">
    <property type="entry name" value="ATPase domain of HSP90 chaperone/DNA topoisomerase II/histidine kinase"/>
    <property type="match status" value="1"/>
</dbReference>
<gene>
    <name evidence="8" type="ORF">GEMMAAP_02705</name>
</gene>
<dbReference type="RefSeq" id="WP_026849331.1">
    <property type="nucleotide sequence ID" value="NZ_CP011454.1"/>
</dbReference>
<feature type="domain" description="PAC" evidence="7">
    <location>
        <begin position="211"/>
        <end position="265"/>
    </location>
</feature>
<dbReference type="InterPro" id="IPR003594">
    <property type="entry name" value="HATPase_dom"/>
</dbReference>
<dbReference type="SMART" id="SM00448">
    <property type="entry name" value="REC"/>
    <property type="match status" value="1"/>
</dbReference>
<dbReference type="SUPFAM" id="SSF55785">
    <property type="entry name" value="PYP-like sensor domain (PAS domain)"/>
    <property type="match status" value="1"/>
</dbReference>
<evidence type="ECO:0000256" key="4">
    <source>
        <dbReference type="SAM" id="Coils"/>
    </source>
</evidence>
<dbReference type="eggNOG" id="COG0784">
    <property type="taxonomic scope" value="Bacteria"/>
</dbReference>
<evidence type="ECO:0000313" key="9">
    <source>
        <dbReference type="Proteomes" id="UP000076404"/>
    </source>
</evidence>
<dbReference type="OrthoDB" id="9792270at2"/>
<evidence type="ECO:0000259" key="6">
    <source>
        <dbReference type="PROSITE" id="PS50110"/>
    </source>
</evidence>
<dbReference type="InterPro" id="IPR013656">
    <property type="entry name" value="PAS_4"/>
</dbReference>
<accession>A0A143BHH2</accession>